<dbReference type="EMBL" id="MK250085">
    <property type="protein sequence ID" value="QDY51639.1"/>
    <property type="molecule type" value="Genomic_DNA"/>
</dbReference>
<protein>
    <submittedName>
        <fullName evidence="6">Extracellular link domain protein</fullName>
    </submittedName>
</protein>
<dbReference type="SUPFAM" id="SSF56436">
    <property type="entry name" value="C-type lectin-like"/>
    <property type="match status" value="1"/>
</dbReference>
<feature type="coiled-coil region" evidence="2">
    <location>
        <begin position="101"/>
        <end position="128"/>
    </location>
</feature>
<dbReference type="InterPro" id="IPR000538">
    <property type="entry name" value="Link_dom"/>
</dbReference>
<feature type="transmembrane region" description="Helical" evidence="4">
    <location>
        <begin position="71"/>
        <end position="92"/>
    </location>
</feature>
<evidence type="ECO:0000313" key="6">
    <source>
        <dbReference type="EMBL" id="QDY51639.1"/>
    </source>
</evidence>
<reference evidence="6" key="1">
    <citation type="submission" date="2018-11" db="EMBL/GenBank/DDBJ databases">
        <title>A distinct lineage of giant viruses engineers rhodopsin photosystems in predatory marine eukaryotes.</title>
        <authorList>
            <person name="Needham D.M."/>
            <person name="Yoshizawa S."/>
            <person name="Hosaka T."/>
            <person name="Poirier C."/>
            <person name="Choi C.-J."/>
            <person name="Hehenberger E."/>
            <person name="Irwin N.A.T."/>
            <person name="Wilken S."/>
            <person name="Yung C.-M."/>
            <person name="Bachy C."/>
            <person name="Kurihara R."/>
            <person name="Nakajima Y."/>
            <person name="Kojima K."/>
            <person name="Kimura-Someya T."/>
            <person name="Leonard G."/>
            <person name="Malmstrom R.R."/>
            <person name="Mende D."/>
            <person name="Olson D.K."/>
            <person name="Sudo Y."/>
            <person name="Sudek S."/>
            <person name="Richards T.A."/>
            <person name="DeLong E.F."/>
            <person name="Keeling P.J."/>
            <person name="Santoro A.E."/>
            <person name="Shirouzu M."/>
            <person name="Iwasaki W."/>
            <person name="Worden A.Z."/>
        </authorList>
    </citation>
    <scope>NUCLEOTIDE SEQUENCE</scope>
</reference>
<keyword evidence="4" id="KW-0812">Transmembrane</keyword>
<keyword evidence="2" id="KW-0175">Coiled coil</keyword>
<feature type="region of interest" description="Disordered" evidence="3">
    <location>
        <begin position="1"/>
        <end position="51"/>
    </location>
</feature>
<dbReference type="Pfam" id="PF00193">
    <property type="entry name" value="Xlink"/>
    <property type="match status" value="1"/>
</dbReference>
<accession>A0A5B8HUS2</accession>
<keyword evidence="1" id="KW-1015">Disulfide bond</keyword>
<dbReference type="SMART" id="SM00445">
    <property type="entry name" value="LINK"/>
    <property type="match status" value="1"/>
</dbReference>
<dbReference type="GO" id="GO:0007155">
    <property type="term" value="P:cell adhesion"/>
    <property type="evidence" value="ECO:0007669"/>
    <property type="project" value="InterPro"/>
</dbReference>
<feature type="domain" description="Link" evidence="5">
    <location>
        <begin position="150"/>
        <end position="251"/>
    </location>
</feature>
<evidence type="ECO:0000256" key="4">
    <source>
        <dbReference type="SAM" id="Phobius"/>
    </source>
</evidence>
<evidence type="ECO:0000256" key="2">
    <source>
        <dbReference type="SAM" id="Coils"/>
    </source>
</evidence>
<keyword evidence="4" id="KW-0472">Membrane</keyword>
<dbReference type="InterPro" id="IPR016186">
    <property type="entry name" value="C-type_lectin-like/link_sf"/>
</dbReference>
<proteinExistence type="predicted"/>
<dbReference type="PROSITE" id="PS50963">
    <property type="entry name" value="LINK_2"/>
    <property type="match status" value="1"/>
</dbReference>
<name>A0A5B8HUS2_9VIRU</name>
<evidence type="ECO:0000259" key="5">
    <source>
        <dbReference type="PROSITE" id="PS50963"/>
    </source>
</evidence>
<evidence type="ECO:0000256" key="3">
    <source>
        <dbReference type="SAM" id="MobiDB-lite"/>
    </source>
</evidence>
<sequence length="301" mass="34557">MPRNSNNNNSNNNNNNNNNNNTNNTSKVGKKINNNNINNNNNNVNNNSNNSNINNAVKRIKAKNVSRRNNIIFILAIILIVAIIGIIAYYIYKKYPEIFSIDNQLSNLENQQEEKESLYERTHNFEENNNLDSSDVLKNIKNDTYKKRLKNNPQVFNISNNIFNYDDAEAVCKAHGAELATYQQVVDAYRNGAEWCNYGWSQNQMALYPMQDDTIKDLNQDPESLGMCGSAGVNGGYFENGDALFGVNCYGTKPEPKDRERTRDIPMSIQDRDNLEKIKLYKSNLYDFTINSYNKDLWSKK</sequence>
<gene>
    <name evidence="6" type="ORF">1_24</name>
</gene>
<dbReference type="Gene3D" id="3.10.100.10">
    <property type="entry name" value="Mannose-Binding Protein A, subunit A"/>
    <property type="match status" value="1"/>
</dbReference>
<organism evidence="6">
    <name type="scientific">Mimiviridae sp. ChoanoV1</name>
    <dbReference type="NCBI Taxonomy" id="2596887"/>
    <lineage>
        <taxon>Viruses</taxon>
        <taxon>Varidnaviria</taxon>
        <taxon>Bamfordvirae</taxon>
        <taxon>Nucleocytoviricota</taxon>
        <taxon>Megaviricetes</taxon>
        <taxon>Imitervirales</taxon>
        <taxon>Schizomimiviridae</taxon>
    </lineage>
</organism>
<keyword evidence="4" id="KW-1133">Transmembrane helix</keyword>
<dbReference type="InterPro" id="IPR016187">
    <property type="entry name" value="CTDL_fold"/>
</dbReference>
<dbReference type="GO" id="GO:0005540">
    <property type="term" value="F:hyaluronic acid binding"/>
    <property type="evidence" value="ECO:0007669"/>
    <property type="project" value="InterPro"/>
</dbReference>
<evidence type="ECO:0000256" key="1">
    <source>
        <dbReference type="ARBA" id="ARBA00023157"/>
    </source>
</evidence>